<dbReference type="InterPro" id="IPR040256">
    <property type="entry name" value="At4g02000-like"/>
</dbReference>
<evidence type="ECO:0000313" key="3">
    <source>
        <dbReference type="EMBL" id="CAH1437448.1"/>
    </source>
</evidence>
<feature type="region of interest" description="Disordered" evidence="1">
    <location>
        <begin position="669"/>
        <end position="698"/>
    </location>
</feature>
<name>A0AAU9NI15_9ASTR</name>
<dbReference type="InterPro" id="IPR025558">
    <property type="entry name" value="DUF4283"/>
</dbReference>
<dbReference type="PANTHER" id="PTHR31286">
    <property type="entry name" value="GLYCINE-RICH CELL WALL STRUCTURAL PROTEIN 1.8-LIKE"/>
    <property type="match status" value="1"/>
</dbReference>
<reference evidence="3 4" key="1">
    <citation type="submission" date="2022-01" db="EMBL/GenBank/DDBJ databases">
        <authorList>
            <person name="Xiong W."/>
            <person name="Schranz E."/>
        </authorList>
    </citation>
    <scope>NUCLEOTIDE SEQUENCE [LARGE SCALE GENOMIC DNA]</scope>
</reference>
<sequence length="809" mass="89137">MGASSKQDRLKDVKVKPPDKGVVGRFVRTEVDLSDVIPPGVVDQSSATIYRTRRKPSATGAVVSGIGKAEWKLEGLHKARKPNRGDSLLRTPMDAEDYYVDDVTEEEREDASESDGVWESDSSASRVACQASIKSSSSNVMDEVTKVLPPIILEDSIPSGNTANLSKNWEIPKDAVVFSSPNSDVNHVKSHMINVSPPIAVSIDSSPEMNKNGVQVEVIGISIKSKEMNEEEKGTDDTENEFIPDDSGNLVVDSDVDLSKEEGEIKDNNPQNLSSDMHLSLKNTATVINSINLEPSILGDASKGRQDMDASNYEGEKILIDVKDKVDSGQKISYAGALNGRTHKGKLQVKFIPPTDGSDEGPVVLPIDNLKKASIPFMNTLYGYLLDKKIGFPVISAEVRKMWKNMGLEDVFMNSKGFLFFKFNSEQGMRQILDNSPWIILNKYSLFIQRWRPGLALTKESHKSVPVWIKIFDLPLEAWSAENLCIIASKIGIALAFDSFTEDMCIEHKGRSAYARILVDMSADKKWKDSIDVGTWDFDLDKAVIQNFVVEYAWRPSRCSSCKVYGHDDSICLNVINGKNVAVKSDIQDVIDKDGEGYTMVTKKAGNAGTAAVKGYGTGSYNSCNKGNKGWNNRSHSGNWNRGSVSHWNHQKNQEFVAANNKPFIVDKQGHNGKESVDSGKKEEKVEKGKGMKGSQKENNFVNTVNRFAVLSDITNEIVDRLEDDFMSQRVDSSKSDSGGLENSIHIDPGPSYVNSHGVNYVINSKGDSKMKKLPSEVSNKKLEGEGMECSNQVRDGISPKNMVISHDV</sequence>
<evidence type="ECO:0000259" key="2">
    <source>
        <dbReference type="Pfam" id="PF14111"/>
    </source>
</evidence>
<evidence type="ECO:0000313" key="4">
    <source>
        <dbReference type="Proteomes" id="UP001157418"/>
    </source>
</evidence>
<dbReference type="PANTHER" id="PTHR31286:SF99">
    <property type="entry name" value="DUF4283 DOMAIN-CONTAINING PROTEIN"/>
    <property type="match status" value="1"/>
</dbReference>
<keyword evidence="4" id="KW-1185">Reference proteome</keyword>
<feature type="compositionally biased region" description="Acidic residues" evidence="1">
    <location>
        <begin position="103"/>
        <end position="118"/>
    </location>
</feature>
<proteinExistence type="predicted"/>
<feature type="compositionally biased region" description="Basic and acidic residues" evidence="1">
    <location>
        <begin position="225"/>
        <end position="236"/>
    </location>
</feature>
<gene>
    <name evidence="3" type="ORF">LVIROSA_LOCUS23777</name>
</gene>
<protein>
    <recommendedName>
        <fullName evidence="2">DUF4283 domain-containing protein</fullName>
    </recommendedName>
</protein>
<dbReference type="EMBL" id="CAKMRJ010004445">
    <property type="protein sequence ID" value="CAH1437448.1"/>
    <property type="molecule type" value="Genomic_DNA"/>
</dbReference>
<dbReference type="Pfam" id="PF14111">
    <property type="entry name" value="DUF4283"/>
    <property type="match status" value="1"/>
</dbReference>
<feature type="region of interest" description="Disordered" evidence="1">
    <location>
        <begin position="780"/>
        <end position="809"/>
    </location>
</feature>
<feature type="compositionally biased region" description="Basic and acidic residues" evidence="1">
    <location>
        <begin position="669"/>
        <end position="690"/>
    </location>
</feature>
<accession>A0AAU9NI15</accession>
<organism evidence="3 4">
    <name type="scientific">Lactuca virosa</name>
    <dbReference type="NCBI Taxonomy" id="75947"/>
    <lineage>
        <taxon>Eukaryota</taxon>
        <taxon>Viridiplantae</taxon>
        <taxon>Streptophyta</taxon>
        <taxon>Embryophyta</taxon>
        <taxon>Tracheophyta</taxon>
        <taxon>Spermatophyta</taxon>
        <taxon>Magnoliopsida</taxon>
        <taxon>eudicotyledons</taxon>
        <taxon>Gunneridae</taxon>
        <taxon>Pentapetalae</taxon>
        <taxon>asterids</taxon>
        <taxon>campanulids</taxon>
        <taxon>Asterales</taxon>
        <taxon>Asteraceae</taxon>
        <taxon>Cichorioideae</taxon>
        <taxon>Cichorieae</taxon>
        <taxon>Lactucinae</taxon>
        <taxon>Lactuca</taxon>
    </lineage>
</organism>
<dbReference type="AlphaFoldDB" id="A0AAU9NI15"/>
<feature type="region of interest" description="Disordered" evidence="1">
    <location>
        <begin position="225"/>
        <end position="252"/>
    </location>
</feature>
<comment type="caution">
    <text evidence="3">The sequence shown here is derived from an EMBL/GenBank/DDBJ whole genome shotgun (WGS) entry which is preliminary data.</text>
</comment>
<dbReference type="Proteomes" id="UP001157418">
    <property type="component" value="Unassembled WGS sequence"/>
</dbReference>
<evidence type="ECO:0000256" key="1">
    <source>
        <dbReference type="SAM" id="MobiDB-lite"/>
    </source>
</evidence>
<feature type="region of interest" description="Disordered" evidence="1">
    <location>
        <begin position="103"/>
        <end position="123"/>
    </location>
</feature>
<feature type="domain" description="DUF4283" evidence="2">
    <location>
        <begin position="379"/>
        <end position="458"/>
    </location>
</feature>